<proteinExistence type="predicted"/>
<name>A0ABT1MD45_9BACT</name>
<gene>
    <name evidence="2" type="ORF">NMU02_00450</name>
</gene>
<feature type="transmembrane region" description="Helical" evidence="1">
    <location>
        <begin position="55"/>
        <end position="76"/>
    </location>
</feature>
<organism evidence="2 3">
    <name type="scientific">Coprobacter tertius</name>
    <dbReference type="NCBI Taxonomy" id="2944915"/>
    <lineage>
        <taxon>Bacteria</taxon>
        <taxon>Pseudomonadati</taxon>
        <taxon>Bacteroidota</taxon>
        <taxon>Bacteroidia</taxon>
        <taxon>Bacteroidales</taxon>
        <taxon>Barnesiellaceae</taxon>
        <taxon>Coprobacter</taxon>
    </lineage>
</organism>
<dbReference type="EMBL" id="JANDHW010000001">
    <property type="protein sequence ID" value="MCP9610563.1"/>
    <property type="molecule type" value="Genomic_DNA"/>
</dbReference>
<feature type="transmembrane region" description="Helical" evidence="1">
    <location>
        <begin position="115"/>
        <end position="133"/>
    </location>
</feature>
<feature type="transmembrane region" description="Helical" evidence="1">
    <location>
        <begin position="285"/>
        <end position="301"/>
    </location>
</feature>
<feature type="transmembrane region" description="Helical" evidence="1">
    <location>
        <begin position="229"/>
        <end position="248"/>
    </location>
</feature>
<evidence type="ECO:0000313" key="3">
    <source>
        <dbReference type="Proteomes" id="UP001205603"/>
    </source>
</evidence>
<keyword evidence="1" id="KW-0812">Transmembrane</keyword>
<evidence type="ECO:0008006" key="4">
    <source>
        <dbReference type="Google" id="ProtNLM"/>
    </source>
</evidence>
<dbReference type="Proteomes" id="UP001205603">
    <property type="component" value="Unassembled WGS sequence"/>
</dbReference>
<reference evidence="2 3" key="1">
    <citation type="submission" date="2022-07" db="EMBL/GenBank/DDBJ databases">
        <title>Fecal culturing of patients with breast cancer.</title>
        <authorList>
            <person name="Teng N.M.Y."/>
            <person name="Kiu R."/>
            <person name="Evans R."/>
            <person name="Baker D.J."/>
            <person name="Zenner C."/>
            <person name="Robinson S.D."/>
            <person name="Hall L.J."/>
        </authorList>
    </citation>
    <scope>NUCLEOTIDE SEQUENCE [LARGE SCALE GENOMIC DNA]</scope>
    <source>
        <strain evidence="2 3">LH1063</strain>
    </source>
</reference>
<evidence type="ECO:0000313" key="2">
    <source>
        <dbReference type="EMBL" id="MCP9610563.1"/>
    </source>
</evidence>
<dbReference type="PROSITE" id="PS51257">
    <property type="entry name" value="PROKAR_LIPOPROTEIN"/>
    <property type="match status" value="1"/>
</dbReference>
<feature type="transmembrane region" description="Helical" evidence="1">
    <location>
        <begin position="308"/>
        <end position="329"/>
    </location>
</feature>
<evidence type="ECO:0000256" key="1">
    <source>
        <dbReference type="SAM" id="Phobius"/>
    </source>
</evidence>
<keyword evidence="1" id="KW-1133">Transmembrane helix</keyword>
<feature type="transmembrane region" description="Helical" evidence="1">
    <location>
        <begin position="139"/>
        <end position="167"/>
    </location>
</feature>
<sequence length="337" mass="38421">MKENYLKNLSDNTGLLTLCIVLFAAAVTAACLVFPVETQITNFSLVMPERNAWRLTPFARVLINNAIIFTCSLLMIRLCNKFSLIRNRTIFPALFFLLFEGSNPGLTTELNTGNLLVFIFILSLFVLYSSYQYPEPQKFAFGISLMTSVGALLWPPYLFFLPVFWIGTFLMRAFTFKSFLASLMGIVTTIWVIFCLHWITELKLYPQNVWDMISGIDIVKPDRLDIIQTLWLVFTALIGILTIIGNLYRHYNDKTRVRASNGFINVVLICSLAAAALHFSEADTYMPILNACIALQCAHYFTHSKTRISIILFYIVIFLYLILFIWSLFQHSASGAI</sequence>
<feature type="transmembrane region" description="Helical" evidence="1">
    <location>
        <begin position="179"/>
        <end position="199"/>
    </location>
</feature>
<comment type="caution">
    <text evidence="2">The sequence shown here is derived from an EMBL/GenBank/DDBJ whole genome shotgun (WGS) entry which is preliminary data.</text>
</comment>
<keyword evidence="1" id="KW-0472">Membrane</keyword>
<feature type="transmembrane region" description="Helical" evidence="1">
    <location>
        <begin position="12"/>
        <end position="35"/>
    </location>
</feature>
<dbReference type="RefSeq" id="WP_255025085.1">
    <property type="nucleotide sequence ID" value="NZ_JANDHW010000001.1"/>
</dbReference>
<protein>
    <recommendedName>
        <fullName evidence="4">Beta-carotene 15,15'-monooxygenase</fullName>
    </recommendedName>
</protein>
<accession>A0ABT1MD45</accession>
<feature type="transmembrane region" description="Helical" evidence="1">
    <location>
        <begin position="260"/>
        <end position="279"/>
    </location>
</feature>
<keyword evidence="3" id="KW-1185">Reference proteome</keyword>